<keyword evidence="3" id="KW-1185">Reference proteome</keyword>
<reference evidence="2 3" key="1">
    <citation type="journal article" date="2019" name="Int. J. Syst. Evol. Microbiol.">
        <title>The Global Catalogue of Microorganisms (GCM) 10K type strain sequencing project: providing services to taxonomists for standard genome sequencing and annotation.</title>
        <authorList>
            <consortium name="The Broad Institute Genomics Platform"/>
            <consortium name="The Broad Institute Genome Sequencing Center for Infectious Disease"/>
            <person name="Wu L."/>
            <person name="Ma J."/>
        </authorList>
    </citation>
    <scope>NUCLEOTIDE SEQUENCE [LARGE SCALE GENOMIC DNA]</scope>
    <source>
        <strain evidence="2 3">JCM 14545</strain>
    </source>
</reference>
<feature type="compositionally biased region" description="Gly residues" evidence="1">
    <location>
        <begin position="715"/>
        <end position="729"/>
    </location>
</feature>
<feature type="compositionally biased region" description="Basic and acidic residues" evidence="1">
    <location>
        <begin position="686"/>
        <end position="710"/>
    </location>
</feature>
<dbReference type="EMBL" id="BAAANN010000038">
    <property type="protein sequence ID" value="GAA1983311.1"/>
    <property type="molecule type" value="Genomic_DNA"/>
</dbReference>
<comment type="caution">
    <text evidence="2">The sequence shown here is derived from an EMBL/GenBank/DDBJ whole genome shotgun (WGS) entry which is preliminary data.</text>
</comment>
<dbReference type="Proteomes" id="UP001501116">
    <property type="component" value="Unassembled WGS sequence"/>
</dbReference>
<protein>
    <submittedName>
        <fullName evidence="2">Uncharacterized protein</fullName>
    </submittedName>
</protein>
<name>A0ABN2SCJ6_9PSEU</name>
<feature type="region of interest" description="Disordered" evidence="1">
    <location>
        <begin position="22"/>
        <end position="85"/>
    </location>
</feature>
<feature type="compositionally biased region" description="Basic and acidic residues" evidence="1">
    <location>
        <begin position="36"/>
        <end position="67"/>
    </location>
</feature>
<feature type="region of interest" description="Disordered" evidence="1">
    <location>
        <begin position="681"/>
        <end position="729"/>
    </location>
</feature>
<proteinExistence type="predicted"/>
<dbReference type="SUPFAM" id="SSF52540">
    <property type="entry name" value="P-loop containing nucleoside triphosphate hydrolases"/>
    <property type="match status" value="1"/>
</dbReference>
<feature type="compositionally biased region" description="Basic and acidic residues" evidence="1">
    <location>
        <begin position="76"/>
        <end position="85"/>
    </location>
</feature>
<organism evidence="2 3">
    <name type="scientific">Amycolatopsis minnesotensis</name>
    <dbReference type="NCBI Taxonomy" id="337894"/>
    <lineage>
        <taxon>Bacteria</taxon>
        <taxon>Bacillati</taxon>
        <taxon>Actinomycetota</taxon>
        <taxon>Actinomycetes</taxon>
        <taxon>Pseudonocardiales</taxon>
        <taxon>Pseudonocardiaceae</taxon>
        <taxon>Amycolatopsis</taxon>
    </lineage>
</organism>
<evidence type="ECO:0000313" key="2">
    <source>
        <dbReference type="EMBL" id="GAA1983311.1"/>
    </source>
</evidence>
<evidence type="ECO:0000313" key="3">
    <source>
        <dbReference type="Proteomes" id="UP001501116"/>
    </source>
</evidence>
<sequence length="790" mass="84527">MVCGRFSPETVTVWRGEFAVDSTATPADASESADTADEKTRKTEARKAAKAAREARVTELAEKDHAQRCRRNAKRSPGDREPEKALWKASLKDARAQVRREVAVAAVKKGVTGAATYLAHDAQAVWTRNQAQLAPWKISVPYLAAAELATLAVHAGGGSPVALSAACAASAAGGSVLAWRRTLEKRTPARFAAKVRGGMALAGAWAAAMPFVHAGGQIPMLAAWLGGTGYLGLSWWREHRHPVPLRADIAELDVDGLTGPQSAVEAEEVPVSMVEGILAAFAERVRVRDGAVPGGTLTHLGTAGNCAKFELALDPNGKVVANQLESRRERIALAIGVFAHQLAFEPGDRIDLVTMKVTTGRQDTVYNGPIVLCDGTPISSRWEITPGSDVDIVIGAHLDGDGFAVYRVIDAGSVNSAFILGSIGSGKTLLAEEIAIALKFLGCELWYVDGQDGASSELLKRHADWAIPLTRDAVEDLYQAVKGAADGRNLELKIRPELGNKYTYDPGRPPVITTLEECQGVFEMKNADGTTYGVLFGGMARKLRKDGMGFVAISQDLDLTSTFGGSDILRSCLMAAGNFFAMRFLSRTRAGMLPPNCPNLLEVPKHGYGYSPLAARPNAMWRAANIENSPRTKDEWMTAFPPSTLDKVTRARAGAAYRKRDESMAEDLDAARAELEFLENATDEQLDAREADRKRAEAEKEKKNGGDGKVVRFFTGGGPSTVRAGAGGDGLSEAEQRVHDVLAEESLTPTGVGEQLGISRQAAAKTLQKLVAKGAAVLMEDGRYMAKDPR</sequence>
<dbReference type="Gene3D" id="3.40.50.300">
    <property type="entry name" value="P-loop containing nucleotide triphosphate hydrolases"/>
    <property type="match status" value="1"/>
</dbReference>
<evidence type="ECO:0000256" key="1">
    <source>
        <dbReference type="SAM" id="MobiDB-lite"/>
    </source>
</evidence>
<dbReference type="InterPro" id="IPR027417">
    <property type="entry name" value="P-loop_NTPase"/>
</dbReference>
<feature type="compositionally biased region" description="Low complexity" evidence="1">
    <location>
        <begin position="22"/>
        <end position="33"/>
    </location>
</feature>
<accession>A0ABN2SCJ6</accession>
<gene>
    <name evidence="2" type="ORF">GCM10009754_70550</name>
</gene>